<dbReference type="Gene3D" id="3.20.20.80">
    <property type="entry name" value="Glycosidases"/>
    <property type="match status" value="1"/>
</dbReference>
<sequence length="1105" mass="117412">MNRKRLPTWLRAVRSAAASLAVLLLCSAATLLHAQATPLVTLPRITQPGEGQVVYFLMTDRFENGSTANDSGGYSGGSAVSGFDPTQGYYYHGGDFIGLTSRLGYLKDLGVTAIWVTPPFTNRPMQGGSAGYHGYWITDFLSIDPHLGTDADFRAFVAQAHALGIRVYLDIVINHTADVIQYAGGGYTYRSIAQYPYRDSNGNTFDASADAYNGIGPATFPTLSVNTSFPYVPTVSAADANVKNPAWLNDLTVYHNRGNSTFTGEDSLFGDFSGLDDLFTEQPKVVNGMIDIYEHWITDYGIDGYRIDTMKHVNQEFWEAFLPAIREKAHELGRDDFIAFGEVTSGDPAFVSSFSTTATADAELDFPMQSAIRDFVSQAHGTANILQTLDEDDYYTRHDGNAYDLPTFLGNHDMGRWGYFLKQDNPSATDSQLVQLMELGYGVLYLMRGQPVVYYGDEQGLYGTGGDWQSREDMFPTQVATFKTLKEIGSNLTGADSKFVETTTLYEFLKALGTLHASSPAFQRGAMLVRPSGNGQVLAFSRIERGEKVEYLAAFNAGRSQSATVSLQTCQPAGATMSRVFDSSSPQSPGAAVVTADAGGKVSLTLAPLEFTVWKAAQALGTPATPPTIAFATPAAGAVMSFPATTTDGQTFPVRQEIEANVTGGDGYAEVTFALERSSRPGQYEILGTDDAPPYRVYWAPPNDLGSGETFRIIATVDDLRGDRASATVENLSVAAGTRSWGIRGAMGPSFGEMPVATLSVPSDSNSALGALVEGTAPMRYQWYHNGQAVAGATGPVLHLKGWDPTIVGNYHVVATNLAGTTTCRDSVVTIGPPRHGSGWKPGSKLVAISARSFVGTGDQIQVAGFVVTGSGPKQLLVRASGPALAAQGIPNPLPDPELVLYDSNSKPISTTTGWDSSLSSVFSKVYAQPWTVGSADSATVLTLNPGLYTVEIKSASGKSGVSLGEVYDVSGATSYPVALSARAQVGTDSNVLIAGISIVGSAPKRVLIRASGPALAAQGVSGVLPDPVLELYNNTTSTPTLMQTDDNWDVSLVSDFAQASAYDWTPGSLDAAIVVTLPPGLYTAIVKDKNGASGVALVEVYDLD</sequence>
<dbReference type="GO" id="GO:0005975">
    <property type="term" value="P:carbohydrate metabolic process"/>
    <property type="evidence" value="ECO:0007669"/>
    <property type="project" value="InterPro"/>
</dbReference>
<reference evidence="2" key="1">
    <citation type="submission" date="2016-10" db="EMBL/GenBank/DDBJ databases">
        <title>Sequence of Gallionella enrichment culture.</title>
        <authorList>
            <person name="Poehlein A."/>
            <person name="Muehling M."/>
            <person name="Daniel R."/>
        </authorList>
    </citation>
    <scope>NUCLEOTIDE SEQUENCE</scope>
</reference>
<dbReference type="Gene3D" id="2.60.40.10">
    <property type="entry name" value="Immunoglobulins"/>
    <property type="match status" value="2"/>
</dbReference>
<keyword evidence="2" id="KW-0326">Glycosidase</keyword>
<dbReference type="AlphaFoldDB" id="A0A1J5RFY6"/>
<dbReference type="EC" id="3.2.1.1" evidence="2"/>
<dbReference type="InterPro" id="IPR006047">
    <property type="entry name" value="GH13_cat_dom"/>
</dbReference>
<organism evidence="2">
    <name type="scientific">mine drainage metagenome</name>
    <dbReference type="NCBI Taxonomy" id="410659"/>
    <lineage>
        <taxon>unclassified sequences</taxon>
        <taxon>metagenomes</taxon>
        <taxon>ecological metagenomes</taxon>
    </lineage>
</organism>
<name>A0A1J5RFY6_9ZZZZ</name>
<protein>
    <submittedName>
        <fullName evidence="2">Alpha-amylase</fullName>
        <ecNumber evidence="2">3.2.1.1</ecNumber>
    </submittedName>
</protein>
<dbReference type="CDD" id="cd11339">
    <property type="entry name" value="AmyAc_bac_CMD_like_2"/>
    <property type="match status" value="1"/>
</dbReference>
<feature type="domain" description="Glycosyl hydrolase family 13 catalytic" evidence="1">
    <location>
        <begin position="56"/>
        <end position="516"/>
    </location>
</feature>
<proteinExistence type="predicted"/>
<accession>A0A1J5RFY6</accession>
<dbReference type="SUPFAM" id="SSF51011">
    <property type="entry name" value="Glycosyl hydrolase domain"/>
    <property type="match status" value="1"/>
</dbReference>
<comment type="caution">
    <text evidence="2">The sequence shown here is derived from an EMBL/GenBank/DDBJ whole genome shotgun (WGS) entry which is preliminary data.</text>
</comment>
<dbReference type="InterPro" id="IPR017853">
    <property type="entry name" value="GH"/>
</dbReference>
<dbReference type="SUPFAM" id="SSF51445">
    <property type="entry name" value="(Trans)glycosidases"/>
    <property type="match status" value="1"/>
</dbReference>
<gene>
    <name evidence="2" type="primary">amy_1</name>
    <name evidence="2" type="ORF">GALL_230280</name>
</gene>
<dbReference type="EMBL" id="MLJW01000175">
    <property type="protein sequence ID" value="OIQ95014.1"/>
    <property type="molecule type" value="Genomic_DNA"/>
</dbReference>
<dbReference type="Pfam" id="PF00128">
    <property type="entry name" value="Alpha-amylase"/>
    <property type="match status" value="1"/>
</dbReference>
<keyword evidence="2" id="KW-0378">Hydrolase</keyword>
<dbReference type="InterPro" id="IPR036179">
    <property type="entry name" value="Ig-like_dom_sf"/>
</dbReference>
<dbReference type="SMART" id="SM00642">
    <property type="entry name" value="Aamy"/>
    <property type="match status" value="1"/>
</dbReference>
<dbReference type="GO" id="GO:0004556">
    <property type="term" value="F:alpha-amylase activity"/>
    <property type="evidence" value="ECO:0007669"/>
    <property type="project" value="UniProtKB-EC"/>
</dbReference>
<dbReference type="SUPFAM" id="SSF48726">
    <property type="entry name" value="Immunoglobulin"/>
    <property type="match status" value="1"/>
</dbReference>
<dbReference type="PANTHER" id="PTHR10357:SF209">
    <property type="entry name" value="PERIPLASMIC ALPHA-AMYLASE"/>
    <property type="match status" value="1"/>
</dbReference>
<evidence type="ECO:0000313" key="2">
    <source>
        <dbReference type="EMBL" id="OIQ95014.1"/>
    </source>
</evidence>
<dbReference type="PANTHER" id="PTHR10357">
    <property type="entry name" value="ALPHA-AMYLASE FAMILY MEMBER"/>
    <property type="match status" value="1"/>
</dbReference>
<dbReference type="InterPro" id="IPR013783">
    <property type="entry name" value="Ig-like_fold"/>
</dbReference>
<evidence type="ECO:0000259" key="1">
    <source>
        <dbReference type="SMART" id="SM00642"/>
    </source>
</evidence>